<comment type="caution">
    <text evidence="2">The sequence shown here is derived from an EMBL/GenBank/DDBJ whole genome shotgun (WGS) entry which is preliminary data.</text>
</comment>
<dbReference type="AlphaFoldDB" id="X1K889"/>
<feature type="transmembrane region" description="Helical" evidence="1">
    <location>
        <begin position="77"/>
        <end position="99"/>
    </location>
</feature>
<evidence type="ECO:0000256" key="1">
    <source>
        <dbReference type="SAM" id="Phobius"/>
    </source>
</evidence>
<proteinExistence type="predicted"/>
<dbReference type="EMBL" id="BARV01009614">
    <property type="protein sequence ID" value="GAI02798.1"/>
    <property type="molecule type" value="Genomic_DNA"/>
</dbReference>
<keyword evidence="1" id="KW-1133">Transmembrane helix</keyword>
<keyword evidence="1" id="KW-0812">Transmembrane</keyword>
<accession>X1K889</accession>
<keyword evidence="1" id="KW-0472">Membrane</keyword>
<evidence type="ECO:0000313" key="2">
    <source>
        <dbReference type="EMBL" id="GAI02798.1"/>
    </source>
</evidence>
<sequence length="111" mass="12628">VNTHVSCKYKNLDTSTKNPASHAFSVLRYIVWLVAERRPLLFIGVPSFVLIILGIFFAIITLQYYNQTHVFPIPYAILVSIFLIIGALGMFMGLVLNVLPNMLKRARLEDF</sequence>
<protein>
    <submittedName>
        <fullName evidence="2">Uncharacterized protein</fullName>
    </submittedName>
</protein>
<name>X1K889_9ZZZZ</name>
<organism evidence="2">
    <name type="scientific">marine sediment metagenome</name>
    <dbReference type="NCBI Taxonomy" id="412755"/>
    <lineage>
        <taxon>unclassified sequences</taxon>
        <taxon>metagenomes</taxon>
        <taxon>ecological metagenomes</taxon>
    </lineage>
</organism>
<feature type="transmembrane region" description="Helical" evidence="1">
    <location>
        <begin position="40"/>
        <end position="65"/>
    </location>
</feature>
<gene>
    <name evidence="2" type="ORF">S06H3_18899</name>
</gene>
<feature type="non-terminal residue" evidence="2">
    <location>
        <position position="1"/>
    </location>
</feature>
<reference evidence="2" key="1">
    <citation type="journal article" date="2014" name="Front. Microbiol.">
        <title>High frequency of phylogenetically diverse reductive dehalogenase-homologous genes in deep subseafloor sedimentary metagenomes.</title>
        <authorList>
            <person name="Kawai M."/>
            <person name="Futagami T."/>
            <person name="Toyoda A."/>
            <person name="Takaki Y."/>
            <person name="Nishi S."/>
            <person name="Hori S."/>
            <person name="Arai W."/>
            <person name="Tsubouchi T."/>
            <person name="Morono Y."/>
            <person name="Uchiyama I."/>
            <person name="Ito T."/>
            <person name="Fujiyama A."/>
            <person name="Inagaki F."/>
            <person name="Takami H."/>
        </authorList>
    </citation>
    <scope>NUCLEOTIDE SEQUENCE</scope>
    <source>
        <strain evidence="2">Expedition CK06-06</strain>
    </source>
</reference>